<keyword evidence="2" id="KW-0808">Transferase</keyword>
<protein>
    <recommendedName>
        <fullName evidence="6">Methyltransferase</fullName>
    </recommendedName>
</protein>
<dbReference type="GO" id="GO:0032259">
    <property type="term" value="P:methylation"/>
    <property type="evidence" value="ECO:0007669"/>
    <property type="project" value="UniProtKB-KW"/>
</dbReference>
<proteinExistence type="predicted"/>
<dbReference type="InterPro" id="IPR000940">
    <property type="entry name" value="NNMT_TEMT_trans"/>
</dbReference>
<dbReference type="GO" id="GO:0008170">
    <property type="term" value="F:N-methyltransferase activity"/>
    <property type="evidence" value="ECO:0007669"/>
    <property type="project" value="TreeGrafter"/>
</dbReference>
<accession>A0A1F7I9S3</accession>
<dbReference type="STRING" id="1802055.A3A74_02740"/>
<dbReference type="GO" id="GO:0005829">
    <property type="term" value="C:cytosol"/>
    <property type="evidence" value="ECO:0007669"/>
    <property type="project" value="TreeGrafter"/>
</dbReference>
<evidence type="ECO:0000256" key="3">
    <source>
        <dbReference type="ARBA" id="ARBA00022691"/>
    </source>
</evidence>
<keyword evidence="1" id="KW-0489">Methyltransferase</keyword>
<gene>
    <name evidence="4" type="ORF">A3A74_02740</name>
</gene>
<evidence type="ECO:0008006" key="6">
    <source>
        <dbReference type="Google" id="ProtNLM"/>
    </source>
</evidence>
<dbReference type="Pfam" id="PF01234">
    <property type="entry name" value="NNMT_PNMT_TEMT"/>
    <property type="match status" value="1"/>
</dbReference>
<name>A0A1F7I9S3_9BACT</name>
<evidence type="ECO:0000313" key="5">
    <source>
        <dbReference type="Proteomes" id="UP000179270"/>
    </source>
</evidence>
<dbReference type="AlphaFoldDB" id="A0A1F7I9S3"/>
<evidence type="ECO:0000256" key="2">
    <source>
        <dbReference type="ARBA" id="ARBA00022679"/>
    </source>
</evidence>
<organism evidence="4 5">
    <name type="scientific">Candidatus Roizmanbacteria bacterium RIFCSPLOWO2_01_FULL_35_13</name>
    <dbReference type="NCBI Taxonomy" id="1802055"/>
    <lineage>
        <taxon>Bacteria</taxon>
        <taxon>Candidatus Roizmaniibacteriota</taxon>
    </lineage>
</organism>
<dbReference type="PANTHER" id="PTHR10867:SF17">
    <property type="entry name" value="NICOTINAMIDE N-METHYLTRANSFERASE"/>
    <property type="match status" value="1"/>
</dbReference>
<keyword evidence="3" id="KW-0949">S-adenosyl-L-methionine</keyword>
<evidence type="ECO:0000256" key="1">
    <source>
        <dbReference type="ARBA" id="ARBA00022603"/>
    </source>
</evidence>
<dbReference type="PANTHER" id="PTHR10867">
    <property type="entry name" value="NNMT/PNMT/TEMT FAMILY MEMBER"/>
    <property type="match status" value="1"/>
</dbReference>
<dbReference type="EMBL" id="MGAF01000037">
    <property type="protein sequence ID" value="OGK40096.1"/>
    <property type="molecule type" value="Genomic_DNA"/>
</dbReference>
<dbReference type="NCBIfam" id="NF041360">
    <property type="entry name" value="GntF_guanitoxin"/>
    <property type="match status" value="1"/>
</dbReference>
<dbReference type="Gene3D" id="3.40.50.150">
    <property type="entry name" value="Vaccinia Virus protein VP39"/>
    <property type="match status" value="1"/>
</dbReference>
<evidence type="ECO:0000313" key="4">
    <source>
        <dbReference type="EMBL" id="OGK40096.1"/>
    </source>
</evidence>
<dbReference type="PROSITE" id="PS51681">
    <property type="entry name" value="SAM_MT_NNMT_PNMT_TEMT"/>
    <property type="match status" value="1"/>
</dbReference>
<dbReference type="Proteomes" id="UP000179270">
    <property type="component" value="Unassembled WGS sequence"/>
</dbReference>
<reference evidence="4 5" key="1">
    <citation type="journal article" date="2016" name="Nat. Commun.">
        <title>Thousands of microbial genomes shed light on interconnected biogeochemical processes in an aquifer system.</title>
        <authorList>
            <person name="Anantharaman K."/>
            <person name="Brown C.T."/>
            <person name="Hug L.A."/>
            <person name="Sharon I."/>
            <person name="Castelle C.J."/>
            <person name="Probst A.J."/>
            <person name="Thomas B.C."/>
            <person name="Singh A."/>
            <person name="Wilkins M.J."/>
            <person name="Karaoz U."/>
            <person name="Brodie E.L."/>
            <person name="Williams K.H."/>
            <person name="Hubbard S.S."/>
            <person name="Banfield J.F."/>
        </authorList>
    </citation>
    <scope>NUCLEOTIDE SEQUENCE [LARGE SCALE GENOMIC DNA]</scope>
</reference>
<dbReference type="InterPro" id="IPR053384">
    <property type="entry name" value="SAM-dep_methyltransferase"/>
</dbReference>
<sequence>MKKIKKKLPISSFQHWKAQDYLNEFYLVVVPDEREAIKFQLDILKKRNKKTLTLEFGCGPTLHRAIAAAPYVSEIHMADYLEENLETVKNWLESKNEFHNWNHYTKYILEKEGIQQPSLDQIHERESLTRKKITKLFQADASFKDPLGIKYREFYPFVISGFCADSATDDKKIWNTYMRNIASLVLPNGSFFTAALMNASHYKTGNKYFPSANINRIDLLKVLELDFNPKSITIEERDLPEHQHQGYKGILLAHAIKK</sequence>
<dbReference type="InterPro" id="IPR029063">
    <property type="entry name" value="SAM-dependent_MTases_sf"/>
</dbReference>
<dbReference type="SUPFAM" id="SSF53335">
    <property type="entry name" value="S-adenosyl-L-methionine-dependent methyltransferases"/>
    <property type="match status" value="1"/>
</dbReference>
<comment type="caution">
    <text evidence="4">The sequence shown here is derived from an EMBL/GenBank/DDBJ whole genome shotgun (WGS) entry which is preliminary data.</text>
</comment>